<dbReference type="Gene3D" id="1.10.10.60">
    <property type="entry name" value="Homeodomain-like"/>
    <property type="match status" value="1"/>
</dbReference>
<dbReference type="PANTHER" id="PTHR30146:SF24">
    <property type="entry name" value="XYLOSE OPERON REGULATORY PROTEIN"/>
    <property type="match status" value="1"/>
</dbReference>
<dbReference type="SUPFAM" id="SSF53822">
    <property type="entry name" value="Periplasmic binding protein-like I"/>
    <property type="match status" value="1"/>
</dbReference>
<evidence type="ECO:0000256" key="2">
    <source>
        <dbReference type="ARBA" id="ARBA00023125"/>
    </source>
</evidence>
<keyword evidence="3" id="KW-0804">Transcription</keyword>
<dbReference type="InterPro" id="IPR009057">
    <property type="entry name" value="Homeodomain-like_sf"/>
</dbReference>
<dbReference type="GO" id="GO:0000976">
    <property type="term" value="F:transcription cis-regulatory region binding"/>
    <property type="evidence" value="ECO:0007669"/>
    <property type="project" value="TreeGrafter"/>
</dbReference>
<reference evidence="5" key="1">
    <citation type="submission" date="2024-04" db="EMBL/GenBank/DDBJ databases">
        <title>Mariniflexile litorale, isolated from the shallow sediments of the Sea of Japan.</title>
        <authorList>
            <person name="Romanenko L."/>
            <person name="Isaeva M."/>
        </authorList>
    </citation>
    <scope>NUCLEOTIDE SEQUENCE [LARGE SCALE GENOMIC DNA]</scope>
    <source>
        <strain evidence="5">KMM 9835</strain>
    </source>
</reference>
<keyword evidence="6" id="KW-1185">Reference proteome</keyword>
<dbReference type="EMBL" id="CP155618">
    <property type="protein sequence ID" value="XBL14707.1"/>
    <property type="molecule type" value="Genomic_DNA"/>
</dbReference>
<dbReference type="Proteomes" id="UP001224325">
    <property type="component" value="Chromosome"/>
</dbReference>
<dbReference type="RefSeq" id="WP_308991297.1">
    <property type="nucleotide sequence ID" value="NZ_CP155618.1"/>
</dbReference>
<organism evidence="5 6">
    <name type="scientific">Mariniflexile litorale</name>
    <dbReference type="NCBI Taxonomy" id="3045158"/>
    <lineage>
        <taxon>Bacteria</taxon>
        <taxon>Pseudomonadati</taxon>
        <taxon>Bacteroidota</taxon>
        <taxon>Flavobacteriia</taxon>
        <taxon>Flavobacteriales</taxon>
        <taxon>Flavobacteriaceae</taxon>
        <taxon>Mariniflexile</taxon>
    </lineage>
</organism>
<dbReference type="InterPro" id="IPR018060">
    <property type="entry name" value="HTH_AraC"/>
</dbReference>
<proteinExistence type="predicted"/>
<dbReference type="SMART" id="SM00342">
    <property type="entry name" value="HTH_ARAC"/>
    <property type="match status" value="1"/>
</dbReference>
<keyword evidence="1" id="KW-0805">Transcription regulation</keyword>
<dbReference type="KEGG" id="mlil:QLS71_001515"/>
<keyword evidence="2 5" id="KW-0238">DNA-binding</keyword>
<evidence type="ECO:0000259" key="4">
    <source>
        <dbReference type="PROSITE" id="PS01124"/>
    </source>
</evidence>
<dbReference type="PROSITE" id="PS01124">
    <property type="entry name" value="HTH_ARAC_FAMILY_2"/>
    <property type="match status" value="1"/>
</dbReference>
<dbReference type="InterPro" id="IPR028082">
    <property type="entry name" value="Peripla_BP_I"/>
</dbReference>
<dbReference type="Pfam" id="PF13377">
    <property type="entry name" value="Peripla_BP_3"/>
    <property type="match status" value="1"/>
</dbReference>
<name>A0AAU7EI64_9FLAO</name>
<feature type="domain" description="HTH araC/xylS-type" evidence="4">
    <location>
        <begin position="281"/>
        <end position="379"/>
    </location>
</feature>
<protein>
    <submittedName>
        <fullName evidence="5">DNA-binding transcriptional regulator</fullName>
    </submittedName>
</protein>
<dbReference type="GO" id="GO:0003700">
    <property type="term" value="F:DNA-binding transcription factor activity"/>
    <property type="evidence" value="ECO:0007669"/>
    <property type="project" value="InterPro"/>
</dbReference>
<dbReference type="SUPFAM" id="SSF46689">
    <property type="entry name" value="Homeodomain-like"/>
    <property type="match status" value="1"/>
</dbReference>
<evidence type="ECO:0000256" key="3">
    <source>
        <dbReference type="ARBA" id="ARBA00023163"/>
    </source>
</evidence>
<dbReference type="Pfam" id="PF12833">
    <property type="entry name" value="HTH_18"/>
    <property type="match status" value="1"/>
</dbReference>
<evidence type="ECO:0000313" key="6">
    <source>
        <dbReference type="Proteomes" id="UP001224325"/>
    </source>
</evidence>
<sequence>MKKVFVQLESGRGYGRDLLKGIHEYNNQFSNWEIVFEPAYYLKTSQKNDISKLIKLMKPDGCILENIDNMSMITKLGVPFIRANSLDHIEESPYLKGNYESDGKVAVDYFLSLGFKRLAFFGVKDLAWSDGRYASFKNHAQLNGIEVSHYLAENTSKKGLRHDFEGIIAWLKSLPKPIGILCCNDDFGQMLINACSLSHLKIPYEIAILGIDNDELLCNMTHPKLSSIARNHRKAAFNACKILDRMMNDEFIEDYIIPTEPLDVVERTSTDIIACNDTEVIKALHYIRNNTHLNLTVTNVVEVTNISRRSLYTRFKTVTKNTIYDEIQLQKLKKFKTLLRNQNLSVKEIAFSLGFDDASHISRWFSSIEGIPPIKWRNENI</sequence>
<dbReference type="AlphaFoldDB" id="A0AAU7EI64"/>
<dbReference type="PANTHER" id="PTHR30146">
    <property type="entry name" value="LACI-RELATED TRANSCRIPTIONAL REPRESSOR"/>
    <property type="match status" value="1"/>
</dbReference>
<evidence type="ECO:0000256" key="1">
    <source>
        <dbReference type="ARBA" id="ARBA00023015"/>
    </source>
</evidence>
<accession>A0AAU7EI64</accession>
<gene>
    <name evidence="5" type="ORF">QLS71_001515</name>
</gene>
<dbReference type="Gene3D" id="3.40.50.2300">
    <property type="match status" value="2"/>
</dbReference>
<dbReference type="CDD" id="cd01543">
    <property type="entry name" value="PBP1_XylR"/>
    <property type="match status" value="1"/>
</dbReference>
<dbReference type="InterPro" id="IPR046335">
    <property type="entry name" value="LacI/GalR-like_sensor"/>
</dbReference>
<evidence type="ECO:0000313" key="5">
    <source>
        <dbReference type="EMBL" id="XBL14707.1"/>
    </source>
</evidence>